<keyword evidence="1" id="KW-1133">Transmembrane helix</keyword>
<evidence type="ECO:0000313" key="3">
    <source>
        <dbReference type="Proteomes" id="UP001500305"/>
    </source>
</evidence>
<comment type="caution">
    <text evidence="2">The sequence shown here is derived from an EMBL/GenBank/DDBJ whole genome shotgun (WGS) entry which is preliminary data.</text>
</comment>
<reference evidence="2 3" key="1">
    <citation type="journal article" date="2019" name="Int. J. Syst. Evol. Microbiol.">
        <title>The Global Catalogue of Microorganisms (GCM) 10K type strain sequencing project: providing services to taxonomists for standard genome sequencing and annotation.</title>
        <authorList>
            <consortium name="The Broad Institute Genomics Platform"/>
            <consortium name="The Broad Institute Genome Sequencing Center for Infectious Disease"/>
            <person name="Wu L."/>
            <person name="Ma J."/>
        </authorList>
    </citation>
    <scope>NUCLEOTIDE SEQUENCE [LARGE SCALE GENOMIC DNA]</scope>
    <source>
        <strain evidence="2 3">JCM 7356</strain>
    </source>
</reference>
<feature type="transmembrane region" description="Helical" evidence="1">
    <location>
        <begin position="20"/>
        <end position="38"/>
    </location>
</feature>
<keyword evidence="1" id="KW-0472">Membrane</keyword>
<organism evidence="2 3">
    <name type="scientific">Kitasatospora cystarginea</name>
    <dbReference type="NCBI Taxonomy" id="58350"/>
    <lineage>
        <taxon>Bacteria</taxon>
        <taxon>Bacillati</taxon>
        <taxon>Actinomycetota</taxon>
        <taxon>Actinomycetes</taxon>
        <taxon>Kitasatosporales</taxon>
        <taxon>Streptomycetaceae</taxon>
        <taxon>Kitasatospora</taxon>
    </lineage>
</organism>
<dbReference type="Proteomes" id="UP001500305">
    <property type="component" value="Unassembled WGS sequence"/>
</dbReference>
<proteinExistence type="predicted"/>
<keyword evidence="1" id="KW-0812">Transmembrane</keyword>
<sequence>MPKTPLRPSPPPLEANDVAIVGGGTVLWFVAFVVLLPFHSTLARNGHGNWQWICLAGGCLGLIGLWYCRARRDAIRRSKAAAEPPTPRLD</sequence>
<dbReference type="RefSeq" id="WP_344637820.1">
    <property type="nucleotide sequence ID" value="NZ_BAAATR010000017.1"/>
</dbReference>
<gene>
    <name evidence="2" type="ORF">GCM10010430_40230</name>
</gene>
<dbReference type="InterPro" id="IPR019681">
    <property type="entry name" value="DUF2530"/>
</dbReference>
<evidence type="ECO:0000313" key="2">
    <source>
        <dbReference type="EMBL" id="GAA2252585.1"/>
    </source>
</evidence>
<dbReference type="Pfam" id="PF10745">
    <property type="entry name" value="DUF2530"/>
    <property type="match status" value="1"/>
</dbReference>
<name>A0ABN3EAB5_9ACTN</name>
<protein>
    <submittedName>
        <fullName evidence="2">DUF2530 domain-containing protein</fullName>
    </submittedName>
</protein>
<feature type="transmembrane region" description="Helical" evidence="1">
    <location>
        <begin position="50"/>
        <end position="68"/>
    </location>
</feature>
<evidence type="ECO:0000256" key="1">
    <source>
        <dbReference type="SAM" id="Phobius"/>
    </source>
</evidence>
<dbReference type="EMBL" id="BAAATR010000017">
    <property type="protein sequence ID" value="GAA2252585.1"/>
    <property type="molecule type" value="Genomic_DNA"/>
</dbReference>
<accession>A0ABN3EAB5</accession>
<keyword evidence="3" id="KW-1185">Reference proteome</keyword>